<accession>A0A160TJD1</accession>
<dbReference type="InterPro" id="IPR018660">
    <property type="entry name" value="MliC"/>
</dbReference>
<dbReference type="InterPro" id="IPR036328">
    <property type="entry name" value="MliC_sf"/>
</dbReference>
<evidence type="ECO:0000259" key="6">
    <source>
        <dbReference type="Pfam" id="PF09864"/>
    </source>
</evidence>
<evidence type="ECO:0000256" key="1">
    <source>
        <dbReference type="ARBA" id="ARBA00022729"/>
    </source>
</evidence>
<keyword evidence="1" id="KW-0732">Signal</keyword>
<organism evidence="7">
    <name type="scientific">hydrothermal vent metagenome</name>
    <dbReference type="NCBI Taxonomy" id="652676"/>
    <lineage>
        <taxon>unclassified sequences</taxon>
        <taxon>metagenomes</taxon>
        <taxon>ecological metagenomes</taxon>
    </lineage>
</organism>
<gene>
    <name evidence="7" type="ORF">MGWOODY_Smn2446</name>
</gene>
<evidence type="ECO:0000256" key="3">
    <source>
        <dbReference type="ARBA" id="ARBA00023139"/>
    </source>
</evidence>
<dbReference type="AlphaFoldDB" id="A0A160TJD1"/>
<evidence type="ECO:0000256" key="2">
    <source>
        <dbReference type="ARBA" id="ARBA00023136"/>
    </source>
</evidence>
<dbReference type="Gene3D" id="2.40.128.200">
    <property type="match status" value="1"/>
</dbReference>
<feature type="region of interest" description="Disordered" evidence="5">
    <location>
        <begin position="64"/>
        <end position="95"/>
    </location>
</feature>
<dbReference type="PROSITE" id="PS51257">
    <property type="entry name" value="PROKAR_LIPOPROTEIN"/>
    <property type="match status" value="1"/>
</dbReference>
<feature type="domain" description="C-type lysozyme inhibitor" evidence="6">
    <location>
        <begin position="237"/>
        <end position="300"/>
    </location>
</feature>
<dbReference type="SUPFAM" id="SSF141488">
    <property type="entry name" value="YdhA-like"/>
    <property type="match status" value="1"/>
</dbReference>
<sequence length="308" mass="31875">MRYLVALPLILAAGCSPDKPAAGNSVDINAAAVQAQGSVDAYANGQTVEPVKPTAEPTPVAIATPAPLTPAEPGTPGGLPDDRTPISEAPFTPDSAQGAANVVQTYYALLGEGKYRQAWALWDDGGKASGMSADAFAASFARYSEYHANIGAPGEVDAGAGQRHVTVPVQVYGRLKQGAAPVYLLGSATLHRVGDIDGVTPAQKSWHISSVDLKPSQGGKPTPAAAIPASDIVTARYRCIDGSRIDVRFDNGADTATVRSAGKVLAVLRGQRPASGIWYAAPGYELRGKGRDATFTRPKMPPLACRSS</sequence>
<evidence type="ECO:0000256" key="5">
    <source>
        <dbReference type="SAM" id="MobiDB-lite"/>
    </source>
</evidence>
<name>A0A160TJD1_9ZZZZ</name>
<reference evidence="7" key="1">
    <citation type="submission" date="2015-10" db="EMBL/GenBank/DDBJ databases">
        <authorList>
            <person name="Gilbert D.G."/>
        </authorList>
    </citation>
    <scope>NUCLEOTIDE SEQUENCE</scope>
</reference>
<evidence type="ECO:0000256" key="4">
    <source>
        <dbReference type="ARBA" id="ARBA00023288"/>
    </source>
</evidence>
<keyword evidence="2" id="KW-0472">Membrane</keyword>
<evidence type="ECO:0000313" key="7">
    <source>
        <dbReference type="EMBL" id="CUS44521.1"/>
    </source>
</evidence>
<keyword evidence="3" id="KW-0564">Palmitate</keyword>
<protein>
    <recommendedName>
        <fullName evidence="6">C-type lysozyme inhibitor domain-containing protein</fullName>
    </recommendedName>
</protein>
<proteinExistence type="predicted"/>
<dbReference type="Pfam" id="PF09864">
    <property type="entry name" value="MliC"/>
    <property type="match status" value="1"/>
</dbReference>
<dbReference type="EMBL" id="CZQE01000158">
    <property type="protein sequence ID" value="CUS44521.1"/>
    <property type="molecule type" value="Genomic_DNA"/>
</dbReference>
<keyword evidence="4" id="KW-0449">Lipoprotein</keyword>